<feature type="domain" description="Tyrosine specific protein phosphatases" evidence="1">
    <location>
        <begin position="1"/>
        <end position="59"/>
    </location>
</feature>
<dbReference type="PROSITE" id="PS50056">
    <property type="entry name" value="TYR_PHOSPHATASE_2"/>
    <property type="match status" value="1"/>
</dbReference>
<evidence type="ECO:0000259" key="1">
    <source>
        <dbReference type="PROSITE" id="PS50056"/>
    </source>
</evidence>
<sequence length="71" mass="7049">MRACWAGGGRVAVHCAAGLGRSGMVAAWVLTGFGMPAAAAIAAVRAARPGAIETAAQEAFIRDGPRPFPAG</sequence>
<evidence type="ECO:0000313" key="3">
    <source>
        <dbReference type="Proteomes" id="UP000697995"/>
    </source>
</evidence>
<dbReference type="InterPro" id="IPR000242">
    <property type="entry name" value="PTP_cat"/>
</dbReference>
<keyword evidence="3" id="KW-1185">Reference proteome</keyword>
<dbReference type="InterPro" id="IPR000387">
    <property type="entry name" value="Tyr_Pase_dom"/>
</dbReference>
<dbReference type="PRINTS" id="PR00700">
    <property type="entry name" value="PRTYPHPHTASE"/>
</dbReference>
<dbReference type="PROSITE" id="PS00383">
    <property type="entry name" value="TYR_PHOSPHATASE_1"/>
    <property type="match status" value="1"/>
</dbReference>
<gene>
    <name evidence="2" type="ORF">CKO45_27525</name>
</gene>
<dbReference type="Pfam" id="PF00782">
    <property type="entry name" value="DSPc"/>
    <property type="match status" value="1"/>
</dbReference>
<protein>
    <recommendedName>
        <fullName evidence="1">Tyrosine specific protein phosphatases domain-containing protein</fullName>
    </recommendedName>
</protein>
<evidence type="ECO:0000313" key="2">
    <source>
        <dbReference type="EMBL" id="MBK1661946.1"/>
    </source>
</evidence>
<proteinExistence type="predicted"/>
<dbReference type="InterPro" id="IPR029021">
    <property type="entry name" value="Prot-tyrosine_phosphatase-like"/>
</dbReference>
<dbReference type="InterPro" id="IPR050561">
    <property type="entry name" value="PTP"/>
</dbReference>
<reference evidence="2 3" key="1">
    <citation type="journal article" date="2020" name="Microorganisms">
        <title>Osmotic Adaptation and Compatible Solute Biosynthesis of Phototrophic Bacteria as Revealed from Genome Analyses.</title>
        <authorList>
            <person name="Imhoff J.F."/>
            <person name="Rahn T."/>
            <person name="Kunzel S."/>
            <person name="Keller A."/>
            <person name="Neulinger S.C."/>
        </authorList>
    </citation>
    <scope>NUCLEOTIDE SEQUENCE [LARGE SCALE GENOMIC DNA]</scope>
    <source>
        <strain evidence="2 3">DSM 15382</strain>
    </source>
</reference>
<accession>A0ABS1D506</accession>
<dbReference type="InterPro" id="IPR016130">
    <property type="entry name" value="Tyr_Pase_AS"/>
</dbReference>
<dbReference type="PANTHER" id="PTHR23339">
    <property type="entry name" value="TYROSINE SPECIFIC PROTEIN PHOSPHATASE AND DUAL SPECIFICITY PROTEIN PHOSPHATASE"/>
    <property type="match status" value="1"/>
</dbReference>
<dbReference type="Gene3D" id="3.90.190.10">
    <property type="entry name" value="Protein tyrosine phosphatase superfamily"/>
    <property type="match status" value="1"/>
</dbReference>
<dbReference type="EMBL" id="NRSG01000411">
    <property type="protein sequence ID" value="MBK1661946.1"/>
    <property type="molecule type" value="Genomic_DNA"/>
</dbReference>
<dbReference type="InterPro" id="IPR000340">
    <property type="entry name" value="Dual-sp_phosphatase_cat-dom"/>
</dbReference>
<comment type="caution">
    <text evidence="2">The sequence shown here is derived from an EMBL/GenBank/DDBJ whole genome shotgun (WGS) entry which is preliminary data.</text>
</comment>
<dbReference type="Proteomes" id="UP000697995">
    <property type="component" value="Unassembled WGS sequence"/>
</dbReference>
<organism evidence="2 3">
    <name type="scientific">Paracraurococcus ruber</name>
    <dbReference type="NCBI Taxonomy" id="77675"/>
    <lineage>
        <taxon>Bacteria</taxon>
        <taxon>Pseudomonadati</taxon>
        <taxon>Pseudomonadota</taxon>
        <taxon>Alphaproteobacteria</taxon>
        <taxon>Acetobacterales</taxon>
        <taxon>Roseomonadaceae</taxon>
        <taxon>Paracraurococcus</taxon>
    </lineage>
</organism>
<dbReference type="SUPFAM" id="SSF52799">
    <property type="entry name" value="(Phosphotyrosine protein) phosphatases II"/>
    <property type="match status" value="1"/>
</dbReference>
<name>A0ABS1D506_9PROT</name>